<reference evidence="4" key="1">
    <citation type="submission" date="2021-01" db="EMBL/GenBank/DDBJ databases">
        <title>Whole genome shotgun sequence of Sphaerimonospora thailandensis NBRC 107569.</title>
        <authorList>
            <person name="Komaki H."/>
            <person name="Tamura T."/>
        </authorList>
    </citation>
    <scope>NUCLEOTIDE SEQUENCE</scope>
    <source>
        <strain evidence="4">NBRC 107569</strain>
    </source>
</reference>
<proteinExistence type="predicted"/>
<dbReference type="InterPro" id="IPR050832">
    <property type="entry name" value="Bact_Acetyltransf"/>
</dbReference>
<protein>
    <submittedName>
        <fullName evidence="4">N-acetyltransferase</fullName>
    </submittedName>
</protein>
<keyword evidence="5" id="KW-1185">Reference proteome</keyword>
<evidence type="ECO:0000256" key="2">
    <source>
        <dbReference type="ARBA" id="ARBA00023315"/>
    </source>
</evidence>
<organism evidence="4 5">
    <name type="scientific">Sphaerimonospora thailandensis</name>
    <dbReference type="NCBI Taxonomy" id="795644"/>
    <lineage>
        <taxon>Bacteria</taxon>
        <taxon>Bacillati</taxon>
        <taxon>Actinomycetota</taxon>
        <taxon>Actinomycetes</taxon>
        <taxon>Streptosporangiales</taxon>
        <taxon>Streptosporangiaceae</taxon>
        <taxon>Sphaerimonospora</taxon>
    </lineage>
</organism>
<feature type="domain" description="N-acetyltransferase" evidence="3">
    <location>
        <begin position="4"/>
        <end position="172"/>
    </location>
</feature>
<dbReference type="InterPro" id="IPR016181">
    <property type="entry name" value="Acyl_CoA_acyltransferase"/>
</dbReference>
<dbReference type="Gene3D" id="3.40.630.30">
    <property type="match status" value="1"/>
</dbReference>
<evidence type="ECO:0000259" key="3">
    <source>
        <dbReference type="PROSITE" id="PS51186"/>
    </source>
</evidence>
<dbReference type="PROSITE" id="PS51186">
    <property type="entry name" value="GNAT"/>
    <property type="match status" value="1"/>
</dbReference>
<keyword evidence="2" id="KW-0012">Acyltransferase</keyword>
<dbReference type="GO" id="GO:0016747">
    <property type="term" value="F:acyltransferase activity, transferring groups other than amino-acyl groups"/>
    <property type="evidence" value="ECO:0007669"/>
    <property type="project" value="InterPro"/>
</dbReference>
<dbReference type="Proteomes" id="UP000610966">
    <property type="component" value="Unassembled WGS sequence"/>
</dbReference>
<dbReference type="InterPro" id="IPR000182">
    <property type="entry name" value="GNAT_dom"/>
</dbReference>
<gene>
    <name evidence="4" type="ORF">Mth01_18340</name>
</gene>
<accession>A0A8J3R5F9</accession>
<dbReference type="Pfam" id="PF00583">
    <property type="entry name" value="Acetyltransf_1"/>
    <property type="match status" value="1"/>
</dbReference>
<evidence type="ECO:0000313" key="4">
    <source>
        <dbReference type="EMBL" id="GIH69581.1"/>
    </source>
</evidence>
<dbReference type="PANTHER" id="PTHR43877">
    <property type="entry name" value="AMINOALKYLPHOSPHONATE N-ACETYLTRANSFERASE-RELATED-RELATED"/>
    <property type="match status" value="1"/>
</dbReference>
<dbReference type="CDD" id="cd04301">
    <property type="entry name" value="NAT_SF"/>
    <property type="match status" value="1"/>
</dbReference>
<evidence type="ECO:0000256" key="1">
    <source>
        <dbReference type="ARBA" id="ARBA00022679"/>
    </source>
</evidence>
<dbReference type="AlphaFoldDB" id="A0A8J3R5F9"/>
<comment type="caution">
    <text evidence="4">The sequence shown here is derived from an EMBL/GenBank/DDBJ whole genome shotgun (WGS) entry which is preliminary data.</text>
</comment>
<dbReference type="EMBL" id="BOOG01000016">
    <property type="protein sequence ID" value="GIH69581.1"/>
    <property type="molecule type" value="Genomic_DNA"/>
</dbReference>
<sequence>MSGVHVRDMTEHDIRAVSTLRVTGWQTAYRGIIPDDYLDGLSVEADAERRGRLFLQDSRIQNLVVEDDQGVTGWGALGPCRDDDAADTDGEIYALYVAQARIGTGVGRALMAELVTRAEKSGFTALTLWVLAENHRARRFYERAGFRFDGSQAEWPVGGTSVPELRYSRGVENPL</sequence>
<dbReference type="SUPFAM" id="SSF55729">
    <property type="entry name" value="Acyl-CoA N-acyltransferases (Nat)"/>
    <property type="match status" value="1"/>
</dbReference>
<evidence type="ECO:0000313" key="5">
    <source>
        <dbReference type="Proteomes" id="UP000610966"/>
    </source>
</evidence>
<dbReference type="RefSeq" id="WP_204014410.1">
    <property type="nucleotide sequence ID" value="NZ_BOOG01000016.1"/>
</dbReference>
<name>A0A8J3R5F9_9ACTN</name>
<keyword evidence="1" id="KW-0808">Transferase</keyword>